<dbReference type="InterPro" id="IPR010982">
    <property type="entry name" value="Lambda_DNA-bd_dom_sf"/>
</dbReference>
<dbReference type="CDD" id="cd00093">
    <property type="entry name" value="HTH_XRE"/>
    <property type="match status" value="1"/>
</dbReference>
<accession>A0A455T0R5</accession>
<dbReference type="AlphaFoldDB" id="A0A455T0R5"/>
<dbReference type="Pfam" id="PF13560">
    <property type="entry name" value="HTH_31"/>
    <property type="match status" value="1"/>
</dbReference>
<dbReference type="SUPFAM" id="SSF47413">
    <property type="entry name" value="lambda repressor-like DNA-binding domains"/>
    <property type="match status" value="1"/>
</dbReference>
<dbReference type="Gene3D" id="1.10.260.40">
    <property type="entry name" value="lambda repressor-like DNA-binding domains"/>
    <property type="match status" value="1"/>
</dbReference>
<evidence type="ECO:0000313" key="2">
    <source>
        <dbReference type="EMBL" id="BBH92951.1"/>
    </source>
</evidence>
<name>A0A455T0R5_9CHLR</name>
<dbReference type="PROSITE" id="PS50943">
    <property type="entry name" value="HTH_CROC1"/>
    <property type="match status" value="1"/>
</dbReference>
<dbReference type="EMBL" id="AP019377">
    <property type="protein sequence ID" value="BBH92951.1"/>
    <property type="molecule type" value="Genomic_DNA"/>
</dbReference>
<dbReference type="InterPro" id="IPR001387">
    <property type="entry name" value="Cro/C1-type_HTH"/>
</dbReference>
<evidence type="ECO:0000259" key="1">
    <source>
        <dbReference type="PROSITE" id="PS50943"/>
    </source>
</evidence>
<gene>
    <name evidence="2" type="ORF">KTA_11500</name>
</gene>
<feature type="domain" description="HTH cro/C1-type" evidence="1">
    <location>
        <begin position="14"/>
        <end position="68"/>
    </location>
</feature>
<organism evidence="2">
    <name type="scientific">Thermogemmatispora argillosa</name>
    <dbReference type="NCBI Taxonomy" id="2045280"/>
    <lineage>
        <taxon>Bacteria</taxon>
        <taxon>Bacillati</taxon>
        <taxon>Chloroflexota</taxon>
        <taxon>Ktedonobacteria</taxon>
        <taxon>Thermogemmatisporales</taxon>
        <taxon>Thermogemmatisporaceae</taxon>
        <taxon>Thermogemmatispora</taxon>
    </lineage>
</organism>
<proteinExistence type="predicted"/>
<dbReference type="SMART" id="SM00530">
    <property type="entry name" value="HTH_XRE"/>
    <property type="match status" value="1"/>
</dbReference>
<dbReference type="GO" id="GO:0003677">
    <property type="term" value="F:DNA binding"/>
    <property type="evidence" value="ECO:0007669"/>
    <property type="project" value="InterPro"/>
</dbReference>
<sequence>MKGFIKEPKANSALRRAREERGWTREELAARLGTNGFTIYRWESGRAFPRPYYRRQLYTLFGCELADLGLSRAATSRVAR</sequence>
<reference evidence="2" key="1">
    <citation type="submission" date="2018-12" db="EMBL/GenBank/DDBJ databases">
        <title>Novel natural products biosynthetic potential of the class Ktedonobacteria.</title>
        <authorList>
            <person name="Zheng Y."/>
            <person name="Saitou A."/>
            <person name="Wang C.M."/>
            <person name="Toyoda A."/>
            <person name="Minakuchi Y."/>
            <person name="Sekiguchi Y."/>
            <person name="Ueda K."/>
            <person name="Takano H."/>
            <person name="Sakai Y."/>
            <person name="Yokota A."/>
            <person name="Yabe S."/>
        </authorList>
    </citation>
    <scope>NUCLEOTIDE SEQUENCE</scope>
    <source>
        <strain evidence="2">A3-2</strain>
    </source>
</reference>
<protein>
    <recommendedName>
        <fullName evidence="1">HTH cro/C1-type domain-containing protein</fullName>
    </recommendedName>
</protein>